<organism evidence="2 3">
    <name type="scientific">Roseibacillus persicicus</name>
    <dbReference type="NCBI Taxonomy" id="454148"/>
    <lineage>
        <taxon>Bacteria</taxon>
        <taxon>Pseudomonadati</taxon>
        <taxon>Verrucomicrobiota</taxon>
        <taxon>Verrucomicrobiia</taxon>
        <taxon>Verrucomicrobiales</taxon>
        <taxon>Verrucomicrobiaceae</taxon>
        <taxon>Roseibacillus</taxon>
    </lineage>
</organism>
<evidence type="ECO:0000313" key="2">
    <source>
        <dbReference type="EMBL" id="GHC65012.1"/>
    </source>
</evidence>
<keyword evidence="1" id="KW-0472">Membrane</keyword>
<dbReference type="Gene3D" id="1.25.40.10">
    <property type="entry name" value="Tetratricopeptide repeat domain"/>
    <property type="match status" value="1"/>
</dbReference>
<comment type="caution">
    <text evidence="2">The sequence shown here is derived from an EMBL/GenBank/DDBJ whole genome shotgun (WGS) entry which is preliminary data.</text>
</comment>
<reference evidence="2" key="1">
    <citation type="journal article" date="2014" name="Int. J. Syst. Evol. Microbiol.">
        <title>Complete genome sequence of Corynebacterium casei LMG S-19264T (=DSM 44701T), isolated from a smear-ripened cheese.</title>
        <authorList>
            <consortium name="US DOE Joint Genome Institute (JGI-PGF)"/>
            <person name="Walter F."/>
            <person name="Albersmeier A."/>
            <person name="Kalinowski J."/>
            <person name="Ruckert C."/>
        </authorList>
    </citation>
    <scope>NUCLEOTIDE SEQUENCE</scope>
    <source>
        <strain evidence="2">KCTC 12988</strain>
    </source>
</reference>
<keyword evidence="1" id="KW-0812">Transmembrane</keyword>
<dbReference type="Proteomes" id="UP000644507">
    <property type="component" value="Unassembled WGS sequence"/>
</dbReference>
<gene>
    <name evidence="2" type="ORF">GCM10007100_36030</name>
</gene>
<proteinExistence type="predicted"/>
<dbReference type="AlphaFoldDB" id="A0A918TWI9"/>
<feature type="transmembrane region" description="Helical" evidence="1">
    <location>
        <begin position="47"/>
        <end position="63"/>
    </location>
</feature>
<keyword evidence="3" id="KW-1185">Reference proteome</keyword>
<evidence type="ECO:0000313" key="3">
    <source>
        <dbReference type="Proteomes" id="UP000644507"/>
    </source>
</evidence>
<evidence type="ECO:0000256" key="1">
    <source>
        <dbReference type="SAM" id="Phobius"/>
    </source>
</evidence>
<dbReference type="InterPro" id="IPR011990">
    <property type="entry name" value="TPR-like_helical_dom_sf"/>
</dbReference>
<dbReference type="EMBL" id="BMXI01000018">
    <property type="protein sequence ID" value="GHC65012.1"/>
    <property type="molecule type" value="Genomic_DNA"/>
</dbReference>
<evidence type="ECO:0008006" key="4">
    <source>
        <dbReference type="Google" id="ProtNLM"/>
    </source>
</evidence>
<reference evidence="2" key="2">
    <citation type="submission" date="2020-09" db="EMBL/GenBank/DDBJ databases">
        <authorList>
            <person name="Sun Q."/>
            <person name="Kim S."/>
        </authorList>
    </citation>
    <scope>NUCLEOTIDE SEQUENCE</scope>
    <source>
        <strain evidence="2">KCTC 12988</strain>
    </source>
</reference>
<keyword evidence="1" id="KW-1133">Transmembrane helix</keyword>
<accession>A0A918TWI9</accession>
<dbReference type="SUPFAM" id="SSF48452">
    <property type="entry name" value="TPR-like"/>
    <property type="match status" value="1"/>
</dbReference>
<sequence>MAESIRAAFDFNLHMVPNLVLFSFLVGGMGANCLTFSTTEGPQASRLVKVGVLLFLFLFGAFGNNSIRREVVAFPLWLKVESARANEEEVLPKLYEYSLSAPSYYVLRQVGRALIEKEREQGLKQAIEIWQLVVKIHPFDGEGLANYAYCLDNAGEFSQAEGYHLRALEAVARRENKYGVVYGVGWHLIRRADHASKLRRPGEALFLYQASREAFAESHRLNFSRRKLNREVLGWLEQQIQFLEGARIEPVEVEILDWRSKLP</sequence>
<name>A0A918TWI9_9BACT</name>
<feature type="transmembrane region" description="Helical" evidence="1">
    <location>
        <begin position="15"/>
        <end position="35"/>
    </location>
</feature>
<protein>
    <recommendedName>
        <fullName evidence="4">Tetratricopeptide repeat protein</fullName>
    </recommendedName>
</protein>